<comment type="catalytic activity">
    <reaction evidence="6">
        <text>(6S)-NADPHX + ATP = ADP + phosphate + NADPH + H(+)</text>
        <dbReference type="Rhea" id="RHEA:32231"/>
        <dbReference type="ChEBI" id="CHEBI:15378"/>
        <dbReference type="ChEBI" id="CHEBI:30616"/>
        <dbReference type="ChEBI" id="CHEBI:43474"/>
        <dbReference type="ChEBI" id="CHEBI:57783"/>
        <dbReference type="ChEBI" id="CHEBI:64076"/>
        <dbReference type="ChEBI" id="CHEBI:456216"/>
        <dbReference type="EC" id="4.2.1.93"/>
    </reaction>
</comment>
<name>A0A2Z6SNC7_9GLOM</name>
<dbReference type="PANTHER" id="PTHR12592:SF0">
    <property type="entry name" value="ATP-DEPENDENT (S)-NAD(P)H-HYDRATE DEHYDRATASE"/>
    <property type="match status" value="1"/>
</dbReference>
<protein>
    <recommendedName>
        <fullName evidence="7">YjeF C-terminal domain-containing protein</fullName>
    </recommendedName>
</protein>
<comment type="caution">
    <text evidence="8">The sequence shown here is derived from an EMBL/GenBank/DDBJ whole genome shotgun (WGS) entry which is preliminary data.</text>
</comment>
<keyword evidence="2" id="KW-0067">ATP-binding</keyword>
<dbReference type="Pfam" id="PF01256">
    <property type="entry name" value="Carb_kinase"/>
    <property type="match status" value="1"/>
</dbReference>
<evidence type="ECO:0000259" key="7">
    <source>
        <dbReference type="PROSITE" id="PS51383"/>
    </source>
</evidence>
<organism evidence="8 9">
    <name type="scientific">Rhizophagus clarus</name>
    <dbReference type="NCBI Taxonomy" id="94130"/>
    <lineage>
        <taxon>Eukaryota</taxon>
        <taxon>Fungi</taxon>
        <taxon>Fungi incertae sedis</taxon>
        <taxon>Mucoromycota</taxon>
        <taxon>Glomeromycotina</taxon>
        <taxon>Glomeromycetes</taxon>
        <taxon>Glomerales</taxon>
        <taxon>Glomeraceae</taxon>
        <taxon>Rhizophagus</taxon>
    </lineage>
</organism>
<dbReference type="STRING" id="94130.A0A2Z6SNC7"/>
<dbReference type="PANTHER" id="PTHR12592">
    <property type="entry name" value="ATP-DEPENDENT (S)-NAD(P)H-HYDRATE DEHYDRATASE FAMILY MEMBER"/>
    <property type="match status" value="1"/>
</dbReference>
<dbReference type="PROSITE" id="PS51383">
    <property type="entry name" value="YJEF_C_3"/>
    <property type="match status" value="1"/>
</dbReference>
<evidence type="ECO:0000256" key="1">
    <source>
        <dbReference type="ARBA" id="ARBA00022741"/>
    </source>
</evidence>
<evidence type="ECO:0000313" key="8">
    <source>
        <dbReference type="EMBL" id="GBC09007.1"/>
    </source>
</evidence>
<dbReference type="InterPro" id="IPR000631">
    <property type="entry name" value="CARKD"/>
</dbReference>
<keyword evidence="9" id="KW-1185">Reference proteome</keyword>
<evidence type="ECO:0000256" key="3">
    <source>
        <dbReference type="ARBA" id="ARBA00022857"/>
    </source>
</evidence>
<dbReference type="GO" id="GO:0110051">
    <property type="term" value="P:metabolite repair"/>
    <property type="evidence" value="ECO:0007669"/>
    <property type="project" value="TreeGrafter"/>
</dbReference>
<dbReference type="AlphaFoldDB" id="A0A2Z6SNC7"/>
<proteinExistence type="predicted"/>
<dbReference type="InterPro" id="IPR029056">
    <property type="entry name" value="Ribokinase-like"/>
</dbReference>
<accession>A0A2Z6SNC7</accession>
<dbReference type="SUPFAM" id="SSF53613">
    <property type="entry name" value="Ribokinase-like"/>
    <property type="match status" value="1"/>
</dbReference>
<evidence type="ECO:0000256" key="2">
    <source>
        <dbReference type="ARBA" id="ARBA00022840"/>
    </source>
</evidence>
<evidence type="ECO:0000256" key="4">
    <source>
        <dbReference type="ARBA" id="ARBA00023027"/>
    </source>
</evidence>
<gene>
    <name evidence="8" type="ORF">RclHR1_08540006</name>
</gene>
<keyword evidence="1" id="KW-0547">Nucleotide-binding</keyword>
<dbReference type="GO" id="GO:0005524">
    <property type="term" value="F:ATP binding"/>
    <property type="evidence" value="ECO:0007669"/>
    <property type="project" value="UniProtKB-KW"/>
</dbReference>
<evidence type="ECO:0000256" key="5">
    <source>
        <dbReference type="ARBA" id="ARBA00023239"/>
    </source>
</evidence>
<dbReference type="Proteomes" id="UP000247702">
    <property type="component" value="Unassembled WGS sequence"/>
</dbReference>
<dbReference type="GO" id="GO:0047453">
    <property type="term" value="F:ATP-dependent NAD(P)H-hydrate dehydratase activity"/>
    <property type="evidence" value="ECO:0007669"/>
    <property type="project" value="UniProtKB-EC"/>
</dbReference>
<evidence type="ECO:0000313" key="9">
    <source>
        <dbReference type="Proteomes" id="UP000247702"/>
    </source>
</evidence>
<keyword evidence="3" id="KW-0521">NADP</keyword>
<dbReference type="Gene3D" id="3.40.1190.20">
    <property type="match status" value="1"/>
</dbReference>
<feature type="domain" description="YjeF C-terminal" evidence="7">
    <location>
        <begin position="6"/>
        <end position="77"/>
    </location>
</feature>
<evidence type="ECO:0000256" key="6">
    <source>
        <dbReference type="ARBA" id="ARBA00047472"/>
    </source>
</evidence>
<keyword evidence="5" id="KW-0456">Lyase</keyword>
<sequence>METMRVIDKIRQLIPPLSPGYHKGQAGRVCVIGGSDEYTGAPYFSSFSALKLGADMAFVVCQPTAAVAIKSYTPGIN</sequence>
<keyword evidence="4" id="KW-0520">NAD</keyword>
<dbReference type="EMBL" id="BEXD01004264">
    <property type="protein sequence ID" value="GBC09007.1"/>
    <property type="molecule type" value="Genomic_DNA"/>
</dbReference>
<reference evidence="8 9" key="1">
    <citation type="submission" date="2017-11" db="EMBL/GenBank/DDBJ databases">
        <title>The genome of Rhizophagus clarus HR1 reveals common genetic basis of auxotrophy among arbuscular mycorrhizal fungi.</title>
        <authorList>
            <person name="Kobayashi Y."/>
        </authorList>
    </citation>
    <scope>NUCLEOTIDE SEQUENCE [LARGE SCALE GENOMIC DNA]</scope>
    <source>
        <strain evidence="8 9">HR1</strain>
    </source>
</reference>